<name>A0A447U4C6_SALET</name>
<proteinExistence type="predicted"/>
<reference evidence="2 3" key="1">
    <citation type="submission" date="2018-12" db="EMBL/GenBank/DDBJ databases">
        <authorList>
            <consortium name="Pathogen Informatics"/>
        </authorList>
    </citation>
    <scope>NUCLEOTIDE SEQUENCE [LARGE SCALE GENOMIC DNA]</scope>
    <source>
        <strain evidence="2 3">NCTC6754</strain>
    </source>
</reference>
<evidence type="ECO:0000313" key="2">
    <source>
        <dbReference type="EMBL" id="VEB60171.1"/>
    </source>
</evidence>
<feature type="domain" description="FAD-binding oxidoreductase/transferase type 4 C-terminal" evidence="1">
    <location>
        <begin position="2"/>
        <end position="39"/>
    </location>
</feature>
<dbReference type="GO" id="GO:0003824">
    <property type="term" value="F:catalytic activity"/>
    <property type="evidence" value="ECO:0007669"/>
    <property type="project" value="InterPro"/>
</dbReference>
<dbReference type="GO" id="GO:0050660">
    <property type="term" value="F:flavin adenine dinucleotide binding"/>
    <property type="evidence" value="ECO:0007669"/>
    <property type="project" value="InterPro"/>
</dbReference>
<gene>
    <name evidence="2" type="ORF">NCTC6754_06296</name>
</gene>
<evidence type="ECO:0000313" key="3">
    <source>
        <dbReference type="Proteomes" id="UP000269208"/>
    </source>
</evidence>
<dbReference type="InterPro" id="IPR004113">
    <property type="entry name" value="FAD-bd_oxidored_4_C"/>
</dbReference>
<dbReference type="Proteomes" id="UP000269208">
    <property type="component" value="Chromosome"/>
</dbReference>
<sequence length="65" mass="7119">MLHVRPALDMCDPQQELLMKQISDEVVALTARYGGAVVGASMEKVFVRNTARPFSAKFCMASCAK</sequence>
<accession>A0A447U4C6</accession>
<dbReference type="Pfam" id="PF02913">
    <property type="entry name" value="FAD-oxidase_C"/>
    <property type="match status" value="1"/>
</dbReference>
<dbReference type="EMBL" id="LR134190">
    <property type="protein sequence ID" value="VEB60171.1"/>
    <property type="molecule type" value="Genomic_DNA"/>
</dbReference>
<evidence type="ECO:0000259" key="1">
    <source>
        <dbReference type="Pfam" id="PF02913"/>
    </source>
</evidence>
<organism evidence="2 3">
    <name type="scientific">Salmonella enterica I</name>
    <dbReference type="NCBI Taxonomy" id="59201"/>
    <lineage>
        <taxon>Bacteria</taxon>
        <taxon>Pseudomonadati</taxon>
        <taxon>Pseudomonadota</taxon>
        <taxon>Gammaproteobacteria</taxon>
        <taxon>Enterobacterales</taxon>
        <taxon>Enterobacteriaceae</taxon>
        <taxon>Salmonella</taxon>
    </lineage>
</organism>
<dbReference type="AlphaFoldDB" id="A0A447U4C6"/>
<protein>
    <submittedName>
        <fullName evidence="2">FAD-binding protein</fullName>
    </submittedName>
</protein>